<geneLocation type="plasmid" evidence="12"/>
<dbReference type="PANTHER" id="PTHR43427">
    <property type="entry name" value="CHLORIDE CHANNEL PROTEIN CLC-E"/>
    <property type="match status" value="1"/>
</dbReference>
<protein>
    <submittedName>
        <fullName evidence="11">Chloride channel protein</fullName>
    </submittedName>
</protein>
<comment type="subcellular location">
    <subcellularLocation>
        <location evidence="1">Membrane</location>
        <topology evidence="1">Multi-pass membrane protein</topology>
    </subcellularLocation>
</comment>
<keyword evidence="8" id="KW-0868">Chloride</keyword>
<evidence type="ECO:0000256" key="1">
    <source>
        <dbReference type="ARBA" id="ARBA00004141"/>
    </source>
</evidence>
<gene>
    <name evidence="11" type="ORF">K788_0005040</name>
</gene>
<dbReference type="Gene3D" id="1.10.3080.10">
    <property type="entry name" value="Clc chloride channel"/>
    <property type="match status" value="1"/>
</dbReference>
<organism evidence="11 12">
    <name type="scientific">Paraburkholderia caribensis MBA4</name>
    <dbReference type="NCBI Taxonomy" id="1323664"/>
    <lineage>
        <taxon>Bacteria</taxon>
        <taxon>Pseudomonadati</taxon>
        <taxon>Pseudomonadota</taxon>
        <taxon>Betaproteobacteria</taxon>
        <taxon>Burkholderiales</taxon>
        <taxon>Burkholderiaceae</taxon>
        <taxon>Paraburkholderia</taxon>
    </lineage>
</organism>
<feature type="transmembrane region" description="Helical" evidence="10">
    <location>
        <begin position="27"/>
        <end position="52"/>
    </location>
</feature>
<dbReference type="GO" id="GO:0005254">
    <property type="term" value="F:chloride channel activity"/>
    <property type="evidence" value="ECO:0007669"/>
    <property type="project" value="UniProtKB-KW"/>
</dbReference>
<dbReference type="PANTHER" id="PTHR43427:SF6">
    <property type="entry name" value="CHLORIDE CHANNEL PROTEIN CLC-E"/>
    <property type="match status" value="1"/>
</dbReference>
<dbReference type="Pfam" id="PF00654">
    <property type="entry name" value="Voltage_CLC"/>
    <property type="match status" value="1"/>
</dbReference>
<evidence type="ECO:0000256" key="4">
    <source>
        <dbReference type="ARBA" id="ARBA00022989"/>
    </source>
</evidence>
<dbReference type="EMBL" id="CP012748">
    <property type="protein sequence ID" value="ALL69475.1"/>
    <property type="molecule type" value="Genomic_DNA"/>
</dbReference>
<dbReference type="AlphaFoldDB" id="A0A0P0RLH8"/>
<sequence>MKASRLAEQNAVMPSPITLDRKSLVRLAVVTVLTGVGAGLGGMLLALLLHAVQHVAYGYSLNAIAGGESFLQGVDGASPERRVIVMAVCGLIAGSGWWALRRFGRPLVSIKQAVKSPDTRMPMLSTLAHALLQIVTVALGSPLGREVAPREVGSLVAGWLARVAGLSANETRVMIACGAGAGLAAVYNVPLGGAVFVLEVLLVTFDATTVAIALVTSVIAAVVAWMGLGDESQYAIPSFALSGSLIAWSVATGPVFGIAAYAFSRFMDRARNAAPGAGWLMILLNVLNFAVIGLLAVHFPQLLGNGKGTAQLGFDGQLSIGLAAALLALKVAVSASSLRVGAHGGLLTPGLTVGALLAVVLGGAWNLIGASVPAGAFALVGAAAFLASSMNMPITAIVLVAEFTHLGHDMLFPVVFAVAGSIGASRVCAMLASRASAGATKMPTHMAASVTANAAQERPARMKLLPVTHK</sequence>
<evidence type="ECO:0000256" key="3">
    <source>
        <dbReference type="ARBA" id="ARBA00022692"/>
    </source>
</evidence>
<accession>A0A0P0RLH8</accession>
<feature type="transmembrane region" description="Helical" evidence="10">
    <location>
        <begin position="374"/>
        <end position="399"/>
    </location>
</feature>
<dbReference type="InterPro" id="IPR001807">
    <property type="entry name" value="ClC"/>
</dbReference>
<feature type="transmembrane region" description="Helical" evidence="10">
    <location>
        <begin position="173"/>
        <end position="198"/>
    </location>
</feature>
<keyword evidence="2" id="KW-0813">Transport</keyword>
<reference evidence="11 12" key="1">
    <citation type="journal article" date="2014" name="Genome Announc.">
        <title>Draft Genome Sequence of the Haloacid-Degrading Burkholderia caribensis Strain MBA4.</title>
        <authorList>
            <person name="Pan Y."/>
            <person name="Kong K.F."/>
            <person name="Tsang J.S."/>
        </authorList>
    </citation>
    <scope>NUCLEOTIDE SEQUENCE [LARGE SCALE GENOMIC DNA]</scope>
    <source>
        <strain evidence="11 12">MBA4</strain>
        <plasmid evidence="12">Plasmid</plasmid>
    </source>
</reference>
<feature type="transmembrane region" description="Helical" evidence="10">
    <location>
        <begin position="234"/>
        <end position="264"/>
    </location>
</feature>
<evidence type="ECO:0000256" key="2">
    <source>
        <dbReference type="ARBA" id="ARBA00022448"/>
    </source>
</evidence>
<feature type="transmembrane region" description="Helical" evidence="10">
    <location>
        <begin position="411"/>
        <end position="432"/>
    </location>
</feature>
<feature type="transmembrane region" description="Helical" evidence="10">
    <location>
        <begin position="316"/>
        <end position="333"/>
    </location>
</feature>
<evidence type="ECO:0000313" key="12">
    <source>
        <dbReference type="Proteomes" id="UP000019146"/>
    </source>
</evidence>
<feature type="transmembrane region" description="Helical" evidence="10">
    <location>
        <begin position="83"/>
        <end position="100"/>
    </location>
</feature>
<keyword evidence="4 10" id="KW-1133">Transmembrane helix</keyword>
<name>A0A0P0RLH8_9BURK</name>
<keyword evidence="6 10" id="KW-0472">Membrane</keyword>
<evidence type="ECO:0000256" key="10">
    <source>
        <dbReference type="SAM" id="Phobius"/>
    </source>
</evidence>
<dbReference type="InterPro" id="IPR050368">
    <property type="entry name" value="ClC-type_chloride_channel"/>
</dbReference>
<dbReference type="InterPro" id="IPR014743">
    <property type="entry name" value="Cl-channel_core"/>
</dbReference>
<keyword evidence="9" id="KW-0407">Ion channel</keyword>
<dbReference type="SUPFAM" id="SSF81340">
    <property type="entry name" value="Clc chloride channel"/>
    <property type="match status" value="1"/>
</dbReference>
<dbReference type="PRINTS" id="PR00762">
    <property type="entry name" value="CLCHANNEL"/>
</dbReference>
<evidence type="ECO:0000256" key="8">
    <source>
        <dbReference type="ARBA" id="ARBA00023214"/>
    </source>
</evidence>
<evidence type="ECO:0000256" key="6">
    <source>
        <dbReference type="ARBA" id="ARBA00023136"/>
    </source>
</evidence>
<evidence type="ECO:0000256" key="9">
    <source>
        <dbReference type="ARBA" id="ARBA00023303"/>
    </source>
</evidence>
<dbReference type="Proteomes" id="UP000019146">
    <property type="component" value="Plasmid unnamed"/>
</dbReference>
<evidence type="ECO:0000313" key="11">
    <source>
        <dbReference type="EMBL" id="ALL69475.1"/>
    </source>
</evidence>
<proteinExistence type="predicted"/>
<keyword evidence="7" id="KW-0869">Chloride channel</keyword>
<feature type="transmembrane region" description="Helical" evidence="10">
    <location>
        <begin position="345"/>
        <end position="368"/>
    </location>
</feature>
<feature type="transmembrane region" description="Helical" evidence="10">
    <location>
        <begin position="210"/>
        <end position="228"/>
    </location>
</feature>
<keyword evidence="3 10" id="KW-0812">Transmembrane</keyword>
<evidence type="ECO:0000256" key="5">
    <source>
        <dbReference type="ARBA" id="ARBA00023065"/>
    </source>
</evidence>
<dbReference type="GO" id="GO:0034707">
    <property type="term" value="C:chloride channel complex"/>
    <property type="evidence" value="ECO:0007669"/>
    <property type="project" value="UniProtKB-KW"/>
</dbReference>
<dbReference type="KEGG" id="bcai:K788_0005040"/>
<dbReference type="CDD" id="cd01033">
    <property type="entry name" value="ClC_like"/>
    <property type="match status" value="1"/>
</dbReference>
<evidence type="ECO:0000256" key="7">
    <source>
        <dbReference type="ARBA" id="ARBA00023173"/>
    </source>
</evidence>
<keyword evidence="5" id="KW-0406">Ion transport</keyword>
<keyword evidence="11" id="KW-0614">Plasmid</keyword>
<feature type="transmembrane region" description="Helical" evidence="10">
    <location>
        <begin position="276"/>
        <end position="296"/>
    </location>
</feature>